<reference evidence="3 5" key="2">
    <citation type="submission" date="2017-04" db="EMBL/GenBank/DDBJ databases">
        <title>Genome Sequence of Marinobacter salarius strain SMR5 Isolated from a culture of the Diatom Skeletonema marinoi.</title>
        <authorList>
            <person name="Topel M."/>
            <person name="Pinder M.I.M."/>
            <person name="Johansson O.N."/>
            <person name="Kourtchenko O."/>
            <person name="Godhe A."/>
            <person name="Clarke A.K."/>
        </authorList>
    </citation>
    <scope>NUCLEOTIDE SEQUENCE [LARGE SCALE GENOMIC DNA]</scope>
    <source>
        <strain evidence="3 5">SMR5</strain>
    </source>
</reference>
<gene>
    <name evidence="2" type="ORF">AU15_21220</name>
    <name evidence="3" type="ORF">MARSALSMR5_03065</name>
</gene>
<dbReference type="Proteomes" id="UP000035081">
    <property type="component" value="Chromosome"/>
</dbReference>
<dbReference type="RefSeq" id="WP_052479615.1">
    <property type="nucleotide sequence ID" value="NZ_CP020931.1"/>
</dbReference>
<dbReference type="STRING" id="1420917.AU15_21220"/>
<dbReference type="HOGENOM" id="CLU_100939_2_2_6"/>
<accession>W5YUL4</accession>
<organism evidence="2 4">
    <name type="scientific">Marinobacter salarius</name>
    <dbReference type="NCBI Taxonomy" id="1420917"/>
    <lineage>
        <taxon>Bacteria</taxon>
        <taxon>Pseudomonadati</taxon>
        <taxon>Pseudomonadota</taxon>
        <taxon>Gammaproteobacteria</taxon>
        <taxon>Pseudomonadales</taxon>
        <taxon>Marinobacteraceae</taxon>
        <taxon>Marinobacter</taxon>
    </lineage>
</organism>
<dbReference type="EMBL" id="CP007152">
    <property type="protein sequence ID" value="AHI32821.1"/>
    <property type="molecule type" value="Genomic_DNA"/>
</dbReference>
<sequence length="167" mass="17973">MNPLKKLAASALIACSTLIATPALAHDYSNENVTIDHPWSRPTPPGVPVGVGYMAITNHSDKDITFTSATTPRAKNVSIHESAMKDGTMTMRPLKDGLTIPAGDTVELKPHSYHLMLEKLEAPLKEGESIPLTVSFEGAETMEVELKVVPLDGEMKMQGDGMDHSGH</sequence>
<dbReference type="AlphaFoldDB" id="W5YUL4"/>
<dbReference type="PANTHER" id="PTHR36302">
    <property type="entry name" value="BLR7088 PROTEIN"/>
    <property type="match status" value="1"/>
</dbReference>
<dbReference type="Pfam" id="PF04314">
    <property type="entry name" value="PCuAC"/>
    <property type="match status" value="1"/>
</dbReference>
<proteinExistence type="predicted"/>
<feature type="signal peptide" evidence="1">
    <location>
        <begin position="1"/>
        <end position="25"/>
    </location>
</feature>
<reference evidence="2 4" key="1">
    <citation type="journal article" date="2014" name="Genome Announc.">
        <title>Draft Genome Sequences of Marinobacter similis A3d10T and Marinobacter salarius R9SW1T.</title>
        <authorList>
            <person name="Ivanova E.P."/>
            <person name="Ng H.J."/>
            <person name="Webb H.K."/>
            <person name="Feng G."/>
            <person name="Oshima K."/>
            <person name="Hattori M."/>
            <person name="Ohkuma M."/>
            <person name="Sergeev A.F."/>
            <person name="Mikhailov V.V."/>
            <person name="Crawford R.J."/>
            <person name="Sawabe T."/>
        </authorList>
    </citation>
    <scope>NUCLEOTIDE SEQUENCE [LARGE SCALE GENOMIC DNA]</scope>
    <source>
        <strain evidence="4">A3d10 and R9SW1</strain>
        <strain evidence="2">R9SW1</strain>
    </source>
</reference>
<dbReference type="KEGG" id="msr:AU15_21220"/>
<evidence type="ECO:0000313" key="3">
    <source>
        <dbReference type="EMBL" id="ARM85110.1"/>
    </source>
</evidence>
<feature type="chain" id="PRO_5004876565" evidence="1">
    <location>
        <begin position="26"/>
        <end position="167"/>
    </location>
</feature>
<dbReference type="PANTHER" id="PTHR36302:SF1">
    <property type="entry name" value="COPPER CHAPERONE PCU(A)C"/>
    <property type="match status" value="1"/>
</dbReference>
<keyword evidence="1" id="KW-0732">Signal</keyword>
<name>W5YUL4_9GAMM</name>
<dbReference type="Proteomes" id="UP000193100">
    <property type="component" value="Chromosome"/>
</dbReference>
<dbReference type="InterPro" id="IPR007410">
    <property type="entry name" value="LpqE-like"/>
</dbReference>
<evidence type="ECO:0000313" key="2">
    <source>
        <dbReference type="EMBL" id="AHI32821.1"/>
    </source>
</evidence>
<dbReference type="Gene3D" id="2.60.40.1890">
    <property type="entry name" value="PCu(A)C copper chaperone"/>
    <property type="match status" value="1"/>
</dbReference>
<evidence type="ECO:0000256" key="1">
    <source>
        <dbReference type="SAM" id="SignalP"/>
    </source>
</evidence>
<protein>
    <submittedName>
        <fullName evidence="3">Copper chaperone PCu(A)C</fullName>
    </submittedName>
    <submittedName>
        <fullName evidence="2">Membrane protein</fullName>
    </submittedName>
</protein>
<evidence type="ECO:0000313" key="5">
    <source>
        <dbReference type="Proteomes" id="UP000193100"/>
    </source>
</evidence>
<evidence type="ECO:0000313" key="4">
    <source>
        <dbReference type="Proteomes" id="UP000035081"/>
    </source>
</evidence>
<dbReference type="EMBL" id="CP020931">
    <property type="protein sequence ID" value="ARM85110.1"/>
    <property type="molecule type" value="Genomic_DNA"/>
</dbReference>
<dbReference type="InterPro" id="IPR036182">
    <property type="entry name" value="PCuAC_sf"/>
</dbReference>
<dbReference type="GeneID" id="77256994"/>
<dbReference type="SUPFAM" id="SSF110087">
    <property type="entry name" value="DR1885-like metal-binding protein"/>
    <property type="match status" value="1"/>
</dbReference>
<dbReference type="InterPro" id="IPR058248">
    <property type="entry name" value="Lxx211020-like"/>
</dbReference>